<evidence type="ECO:0008006" key="3">
    <source>
        <dbReference type="Google" id="ProtNLM"/>
    </source>
</evidence>
<accession>A0A9J6ETK6</accession>
<dbReference type="VEuPathDB" id="VectorBase:LOC119177957"/>
<evidence type="ECO:0000313" key="1">
    <source>
        <dbReference type="EMBL" id="KAH8037533.1"/>
    </source>
</evidence>
<keyword evidence="2" id="KW-1185">Reference proteome</keyword>
<proteinExistence type="predicted"/>
<comment type="caution">
    <text evidence="1">The sequence shown here is derived from an EMBL/GenBank/DDBJ whole genome shotgun (WGS) entry which is preliminary data.</text>
</comment>
<organism evidence="1 2">
    <name type="scientific">Rhipicephalus microplus</name>
    <name type="common">Cattle tick</name>
    <name type="synonym">Boophilus microplus</name>
    <dbReference type="NCBI Taxonomy" id="6941"/>
    <lineage>
        <taxon>Eukaryota</taxon>
        <taxon>Metazoa</taxon>
        <taxon>Ecdysozoa</taxon>
        <taxon>Arthropoda</taxon>
        <taxon>Chelicerata</taxon>
        <taxon>Arachnida</taxon>
        <taxon>Acari</taxon>
        <taxon>Parasitiformes</taxon>
        <taxon>Ixodida</taxon>
        <taxon>Ixodoidea</taxon>
        <taxon>Ixodidae</taxon>
        <taxon>Rhipicephalinae</taxon>
        <taxon>Rhipicephalus</taxon>
        <taxon>Boophilus</taxon>
    </lineage>
</organism>
<reference evidence="1" key="2">
    <citation type="submission" date="2021-09" db="EMBL/GenBank/DDBJ databases">
        <authorList>
            <person name="Jia N."/>
            <person name="Wang J."/>
            <person name="Shi W."/>
            <person name="Du L."/>
            <person name="Sun Y."/>
            <person name="Zhan W."/>
            <person name="Jiang J."/>
            <person name="Wang Q."/>
            <person name="Zhang B."/>
            <person name="Ji P."/>
            <person name="Sakyi L.B."/>
            <person name="Cui X."/>
            <person name="Yuan T."/>
            <person name="Jiang B."/>
            <person name="Yang W."/>
            <person name="Lam T.T.-Y."/>
            <person name="Chang Q."/>
            <person name="Ding S."/>
            <person name="Wang X."/>
            <person name="Zhu J."/>
            <person name="Ruan X."/>
            <person name="Zhao L."/>
            <person name="Wei J."/>
            <person name="Que T."/>
            <person name="Du C."/>
            <person name="Cheng J."/>
            <person name="Dai P."/>
            <person name="Han X."/>
            <person name="Huang E."/>
            <person name="Gao Y."/>
            <person name="Liu J."/>
            <person name="Shao H."/>
            <person name="Ye R."/>
            <person name="Li L."/>
            <person name="Wei W."/>
            <person name="Wang X."/>
            <person name="Wang C."/>
            <person name="Huo Q."/>
            <person name="Li W."/>
            <person name="Guo W."/>
            <person name="Chen H."/>
            <person name="Chen S."/>
            <person name="Zhou L."/>
            <person name="Zhou L."/>
            <person name="Ni X."/>
            <person name="Tian J."/>
            <person name="Zhou Y."/>
            <person name="Sheng Y."/>
            <person name="Liu T."/>
            <person name="Pan Y."/>
            <person name="Xia L."/>
            <person name="Li J."/>
            <person name="Zhao F."/>
            <person name="Cao W."/>
        </authorList>
    </citation>
    <scope>NUCLEOTIDE SEQUENCE</scope>
    <source>
        <strain evidence="1">Rmic-2018</strain>
        <tissue evidence="1">Larvae</tissue>
    </source>
</reference>
<gene>
    <name evidence="1" type="ORF">HPB51_012910</name>
</gene>
<protein>
    <recommendedName>
        <fullName evidence="3">Tick transposon</fullName>
    </recommendedName>
</protein>
<dbReference type="Proteomes" id="UP000821866">
    <property type="component" value="Chromosome 10"/>
</dbReference>
<dbReference type="EMBL" id="JABSTU010000002">
    <property type="protein sequence ID" value="KAH8037533.1"/>
    <property type="molecule type" value="Genomic_DNA"/>
</dbReference>
<reference evidence="1" key="1">
    <citation type="journal article" date="2020" name="Cell">
        <title>Large-Scale Comparative Analyses of Tick Genomes Elucidate Their Genetic Diversity and Vector Capacities.</title>
        <authorList>
            <consortium name="Tick Genome and Microbiome Consortium (TIGMIC)"/>
            <person name="Jia N."/>
            <person name="Wang J."/>
            <person name="Shi W."/>
            <person name="Du L."/>
            <person name="Sun Y."/>
            <person name="Zhan W."/>
            <person name="Jiang J.F."/>
            <person name="Wang Q."/>
            <person name="Zhang B."/>
            <person name="Ji P."/>
            <person name="Bell-Sakyi L."/>
            <person name="Cui X.M."/>
            <person name="Yuan T.T."/>
            <person name="Jiang B.G."/>
            <person name="Yang W.F."/>
            <person name="Lam T.T."/>
            <person name="Chang Q.C."/>
            <person name="Ding S.J."/>
            <person name="Wang X.J."/>
            <person name="Zhu J.G."/>
            <person name="Ruan X.D."/>
            <person name="Zhao L."/>
            <person name="Wei J.T."/>
            <person name="Ye R.Z."/>
            <person name="Que T.C."/>
            <person name="Du C.H."/>
            <person name="Zhou Y.H."/>
            <person name="Cheng J.X."/>
            <person name="Dai P.F."/>
            <person name="Guo W.B."/>
            <person name="Han X.H."/>
            <person name="Huang E.J."/>
            <person name="Li L.F."/>
            <person name="Wei W."/>
            <person name="Gao Y.C."/>
            <person name="Liu J.Z."/>
            <person name="Shao H.Z."/>
            <person name="Wang X."/>
            <person name="Wang C.C."/>
            <person name="Yang T.C."/>
            <person name="Huo Q.B."/>
            <person name="Li W."/>
            <person name="Chen H.Y."/>
            <person name="Chen S.E."/>
            <person name="Zhou L.G."/>
            <person name="Ni X.B."/>
            <person name="Tian J.H."/>
            <person name="Sheng Y."/>
            <person name="Liu T."/>
            <person name="Pan Y.S."/>
            <person name="Xia L.Y."/>
            <person name="Li J."/>
            <person name="Zhao F."/>
            <person name="Cao W.C."/>
        </authorList>
    </citation>
    <scope>NUCLEOTIDE SEQUENCE</scope>
    <source>
        <strain evidence="1">Rmic-2018</strain>
    </source>
</reference>
<evidence type="ECO:0000313" key="2">
    <source>
        <dbReference type="Proteomes" id="UP000821866"/>
    </source>
</evidence>
<dbReference type="AlphaFoldDB" id="A0A9J6ETK6"/>
<sequence length="239" mass="26272">MESDKQYTVDLLTALHLLTNAWSQVTDMTIINSFCHASFVVPECSAQDSCEDVKEEVSFVASQGNKGLVVDIGTYVTVDEDVPTCREDTLDTLIDEVLEVPSEVTSEDDEDASMGPVPVANDGADLYISSLRNYFEQHEGTEVSLRSLGDMASFLAARRCTQQRQTSIMDWIKPSKGTRTQLPISGRDVIHGRLSCISSVSLARNAVVRSGEGDAWDLRNCLQSGALVCAGRNWNKCRR</sequence>
<name>A0A9J6ETK6_RHIMP</name>